<dbReference type="InterPro" id="IPR017853">
    <property type="entry name" value="GH"/>
</dbReference>
<reference evidence="9" key="1">
    <citation type="journal article" date="2019" name="Int. J. Syst. Evol. Microbiol.">
        <title>The Global Catalogue of Microorganisms (GCM) 10K type strain sequencing project: providing services to taxonomists for standard genome sequencing and annotation.</title>
        <authorList>
            <consortium name="The Broad Institute Genomics Platform"/>
            <consortium name="The Broad Institute Genome Sequencing Center for Infectious Disease"/>
            <person name="Wu L."/>
            <person name="Ma J."/>
        </authorList>
    </citation>
    <scope>NUCLEOTIDE SEQUENCE [LARGE SCALE GENOMIC DNA]</scope>
    <source>
        <strain evidence="9">JCM 17858</strain>
    </source>
</reference>
<dbReference type="InterPro" id="IPR033452">
    <property type="entry name" value="GH30_C"/>
</dbReference>
<evidence type="ECO:0000256" key="2">
    <source>
        <dbReference type="ARBA" id="ARBA00022729"/>
    </source>
</evidence>
<evidence type="ECO:0000256" key="3">
    <source>
        <dbReference type="ARBA" id="ARBA00022801"/>
    </source>
</evidence>
<feature type="chain" id="PRO_5046807074" evidence="5">
    <location>
        <begin position="23"/>
        <end position="499"/>
    </location>
</feature>
<keyword evidence="2 5" id="KW-0732">Signal</keyword>
<feature type="signal peptide" evidence="5">
    <location>
        <begin position="1"/>
        <end position="22"/>
    </location>
</feature>
<dbReference type="Pfam" id="PF02055">
    <property type="entry name" value="Glyco_hydro_30"/>
    <property type="match status" value="1"/>
</dbReference>
<protein>
    <submittedName>
        <fullName evidence="8">Glycoside hydrolase family 30 beta sandwich domain-containing protein</fullName>
    </submittedName>
</protein>
<evidence type="ECO:0000259" key="6">
    <source>
        <dbReference type="Pfam" id="PF02055"/>
    </source>
</evidence>
<feature type="domain" description="Glycosyl hydrolase family 30 beta sandwich" evidence="7">
    <location>
        <begin position="434"/>
        <end position="495"/>
    </location>
</feature>
<keyword evidence="9" id="KW-1185">Reference proteome</keyword>
<proteinExistence type="inferred from homology"/>
<dbReference type="PANTHER" id="PTHR11069">
    <property type="entry name" value="GLUCOSYLCERAMIDASE"/>
    <property type="match status" value="1"/>
</dbReference>
<comment type="caution">
    <text evidence="8">The sequence shown here is derived from an EMBL/GenBank/DDBJ whole genome shotgun (WGS) entry which is preliminary data.</text>
</comment>
<dbReference type="Proteomes" id="UP001500394">
    <property type="component" value="Unassembled WGS sequence"/>
</dbReference>
<keyword evidence="3 4" id="KW-0378">Hydrolase</keyword>
<evidence type="ECO:0000256" key="1">
    <source>
        <dbReference type="ARBA" id="ARBA00005382"/>
    </source>
</evidence>
<dbReference type="RefSeq" id="WP_345063973.1">
    <property type="nucleotide sequence ID" value="NZ_BAABGR010000004.1"/>
</dbReference>
<evidence type="ECO:0000259" key="7">
    <source>
        <dbReference type="Pfam" id="PF17189"/>
    </source>
</evidence>
<accession>A0ABP8QVX1</accession>
<keyword evidence="4" id="KW-0326">Glycosidase</keyword>
<dbReference type="SUPFAM" id="SSF51445">
    <property type="entry name" value="(Trans)glycosidases"/>
    <property type="match status" value="1"/>
</dbReference>
<name>A0ABP8QVX1_9SPHI</name>
<gene>
    <name evidence="8" type="ORF">GCM10023173_03980</name>
</gene>
<dbReference type="Gene3D" id="3.20.20.80">
    <property type="entry name" value="Glycosidases"/>
    <property type="match status" value="1"/>
</dbReference>
<dbReference type="PANTHER" id="PTHR11069:SF23">
    <property type="entry name" value="LYSOSOMAL ACID GLUCOSYLCERAMIDASE"/>
    <property type="match status" value="1"/>
</dbReference>
<dbReference type="Gene3D" id="2.60.40.1180">
    <property type="entry name" value="Golgi alpha-mannosidase II"/>
    <property type="match status" value="1"/>
</dbReference>
<evidence type="ECO:0000313" key="9">
    <source>
        <dbReference type="Proteomes" id="UP001500394"/>
    </source>
</evidence>
<dbReference type="GO" id="GO:0016787">
    <property type="term" value="F:hydrolase activity"/>
    <property type="evidence" value="ECO:0007669"/>
    <property type="project" value="UniProtKB-KW"/>
</dbReference>
<organism evidence="8 9">
    <name type="scientific">Sphingobacterium thermophilum</name>
    <dbReference type="NCBI Taxonomy" id="768534"/>
    <lineage>
        <taxon>Bacteria</taxon>
        <taxon>Pseudomonadati</taxon>
        <taxon>Bacteroidota</taxon>
        <taxon>Sphingobacteriia</taxon>
        <taxon>Sphingobacteriales</taxon>
        <taxon>Sphingobacteriaceae</taxon>
        <taxon>Sphingobacterium</taxon>
    </lineage>
</organism>
<dbReference type="InterPro" id="IPR033453">
    <property type="entry name" value="Glyco_hydro_30_TIM-barrel"/>
</dbReference>
<dbReference type="SUPFAM" id="SSF51011">
    <property type="entry name" value="Glycosyl hydrolase domain"/>
    <property type="match status" value="1"/>
</dbReference>
<comment type="similarity">
    <text evidence="1 4">Belongs to the glycosyl hydrolase 30 family.</text>
</comment>
<dbReference type="InterPro" id="IPR001139">
    <property type="entry name" value="Glyco_hydro_30"/>
</dbReference>
<evidence type="ECO:0000313" key="8">
    <source>
        <dbReference type="EMBL" id="GAA4511331.1"/>
    </source>
</evidence>
<evidence type="ECO:0000256" key="5">
    <source>
        <dbReference type="SAM" id="SignalP"/>
    </source>
</evidence>
<dbReference type="InterPro" id="IPR013780">
    <property type="entry name" value="Glyco_hydro_b"/>
</dbReference>
<dbReference type="PROSITE" id="PS51257">
    <property type="entry name" value="PROKAR_LIPOPROTEIN"/>
    <property type="match status" value="1"/>
</dbReference>
<dbReference type="PRINTS" id="PR00843">
    <property type="entry name" value="GLHYDRLASE30"/>
</dbReference>
<sequence length="499" mass="56603">MKRFNYKYMIHLFILSVILSTAACQRDSFTASDNIDNQNTSGDVTLYVTSNNRAYDLTKLHLDYSNKFNMSPNTIHINTDVKYQSMEGFGAAITGSTCYNLMQMSKEDRTKFLTETFSENNGFGMSYVRISIGCSDFSLSEYTCWDTPGKENFGLQSEEKNYIIPILKEILAINPNLKIMGSPWTAPRWMKVNNLTNLAPHNSWTGGQLNPSYYQDYGWYFVQWIKAMQNEGINISSITIQNEPLNRGNSASMYMTWQEQQQFIKESLGPQLKAANLNTKIYVFDHNYNYDNIEDQKSYPTKIYQDATAASYIAGAAYHNYGGNKSELLNIHEARPDKELIFTETSIGEWNDGRNLSKRLTEDMKEVGLGTINNWSKAVIVWNLVLDTEKGPNRDGGCQTCYGAVDINSKNYQHITKNSHYYVTSHLSSVVKPGAYRVGTTGYKVDGLEYSAFQNTDGSLAFVILNDLNEGKSVTISDGKKHFSYEVPAKSIVSYKWKN</sequence>
<dbReference type="EMBL" id="BAABGR010000004">
    <property type="protein sequence ID" value="GAA4511331.1"/>
    <property type="molecule type" value="Genomic_DNA"/>
</dbReference>
<feature type="domain" description="Glycosyl hydrolase family 30 TIM-barrel" evidence="6">
    <location>
        <begin position="87"/>
        <end position="429"/>
    </location>
</feature>
<evidence type="ECO:0000256" key="4">
    <source>
        <dbReference type="RuleBase" id="RU361188"/>
    </source>
</evidence>
<dbReference type="Pfam" id="PF17189">
    <property type="entry name" value="Glyco_hydro_30C"/>
    <property type="match status" value="1"/>
</dbReference>